<dbReference type="EMBL" id="KV425910">
    <property type="protein sequence ID" value="KZV99419.1"/>
    <property type="molecule type" value="Genomic_DNA"/>
</dbReference>
<feature type="signal peptide" evidence="1">
    <location>
        <begin position="1"/>
        <end position="19"/>
    </location>
</feature>
<organism evidence="2 3">
    <name type="scientific">Exidia glandulosa HHB12029</name>
    <dbReference type="NCBI Taxonomy" id="1314781"/>
    <lineage>
        <taxon>Eukaryota</taxon>
        <taxon>Fungi</taxon>
        <taxon>Dikarya</taxon>
        <taxon>Basidiomycota</taxon>
        <taxon>Agaricomycotina</taxon>
        <taxon>Agaricomycetes</taxon>
        <taxon>Auriculariales</taxon>
        <taxon>Exidiaceae</taxon>
        <taxon>Exidia</taxon>
    </lineage>
</organism>
<gene>
    <name evidence="2" type="ORF">EXIGLDRAFT_738978</name>
</gene>
<reference evidence="2 3" key="1">
    <citation type="journal article" date="2016" name="Mol. Biol. Evol.">
        <title>Comparative Genomics of Early-Diverging Mushroom-Forming Fungi Provides Insights into the Origins of Lignocellulose Decay Capabilities.</title>
        <authorList>
            <person name="Nagy L.G."/>
            <person name="Riley R."/>
            <person name="Tritt A."/>
            <person name="Adam C."/>
            <person name="Daum C."/>
            <person name="Floudas D."/>
            <person name="Sun H."/>
            <person name="Yadav J.S."/>
            <person name="Pangilinan J."/>
            <person name="Larsson K.H."/>
            <person name="Matsuura K."/>
            <person name="Barry K."/>
            <person name="Labutti K."/>
            <person name="Kuo R."/>
            <person name="Ohm R.A."/>
            <person name="Bhattacharya S.S."/>
            <person name="Shirouzu T."/>
            <person name="Yoshinaga Y."/>
            <person name="Martin F.M."/>
            <person name="Grigoriev I.V."/>
            <person name="Hibbett D.S."/>
        </authorList>
    </citation>
    <scope>NUCLEOTIDE SEQUENCE [LARGE SCALE GENOMIC DNA]</scope>
    <source>
        <strain evidence="2 3">HHB12029</strain>
    </source>
</reference>
<protein>
    <submittedName>
        <fullName evidence="2">Uncharacterized protein</fullName>
    </submittedName>
</protein>
<name>A0A166BAI8_EXIGL</name>
<dbReference type="InParanoid" id="A0A166BAI8"/>
<keyword evidence="1" id="KW-0732">Signal</keyword>
<evidence type="ECO:0000313" key="3">
    <source>
        <dbReference type="Proteomes" id="UP000077266"/>
    </source>
</evidence>
<proteinExistence type="predicted"/>
<accession>A0A166BAI8</accession>
<keyword evidence="3" id="KW-1185">Reference proteome</keyword>
<dbReference type="AlphaFoldDB" id="A0A166BAI8"/>
<sequence>MHYRALLILAVLLPSFSLAAPLAKRQNPAYFNPYDNGGSLLNIATQDNPQLGEPLNVIISANSSPDVLTEKGFLNYVRSLGMSNECLNQHQGAPQLANLGDGAGNIPQEAEYRDDFGVSIFGLGTCLESLVGGNHLRVYRQSGADHPTGALFLAVSKEEDLSEHHTISEDGYNAGRDELADRASKGTKHDGVHYQTTITRIDGLMPSGSDGVNHGIAMDGKVLLFTVSIV</sequence>
<feature type="chain" id="PRO_5007871128" evidence="1">
    <location>
        <begin position="20"/>
        <end position="230"/>
    </location>
</feature>
<evidence type="ECO:0000313" key="2">
    <source>
        <dbReference type="EMBL" id="KZV99419.1"/>
    </source>
</evidence>
<dbReference type="Proteomes" id="UP000077266">
    <property type="component" value="Unassembled WGS sequence"/>
</dbReference>
<evidence type="ECO:0000256" key="1">
    <source>
        <dbReference type="SAM" id="SignalP"/>
    </source>
</evidence>
<dbReference type="OrthoDB" id="2310204at2759"/>